<dbReference type="Proteomes" id="UP000325081">
    <property type="component" value="Unassembled WGS sequence"/>
</dbReference>
<accession>A0A5A7PLM4</accession>
<keyword evidence="2" id="KW-0240">DNA-directed RNA polymerase</keyword>
<dbReference type="AlphaFoldDB" id="A0A5A7PLM4"/>
<feature type="compositionally biased region" description="Pro residues" evidence="1">
    <location>
        <begin position="112"/>
        <end position="122"/>
    </location>
</feature>
<feature type="region of interest" description="Disordered" evidence="1">
    <location>
        <begin position="100"/>
        <end position="122"/>
    </location>
</feature>
<evidence type="ECO:0000313" key="2">
    <source>
        <dbReference type="EMBL" id="GER33247.1"/>
    </source>
</evidence>
<dbReference type="GO" id="GO:0000428">
    <property type="term" value="C:DNA-directed RNA polymerase complex"/>
    <property type="evidence" value="ECO:0007669"/>
    <property type="project" value="UniProtKB-KW"/>
</dbReference>
<sequence length="122" mass="14079">MEEYLHHLGHGWPAGRQLRRAHECQLKQRQHLLFLLVTKSHPLVHTVEHIPPLHHSLHLLRQHHNPPLLIILHRSPTRHHLQHHHPKPVHVTLVIHPQAPAPHLGGHVPLAPHSPGPTHQPR</sequence>
<reference evidence="3" key="1">
    <citation type="journal article" date="2019" name="Curr. Biol.">
        <title>Genome Sequence of Striga asiatica Provides Insight into the Evolution of Plant Parasitism.</title>
        <authorList>
            <person name="Yoshida S."/>
            <person name="Kim S."/>
            <person name="Wafula E.K."/>
            <person name="Tanskanen J."/>
            <person name="Kim Y.M."/>
            <person name="Honaas L."/>
            <person name="Yang Z."/>
            <person name="Spallek T."/>
            <person name="Conn C.E."/>
            <person name="Ichihashi Y."/>
            <person name="Cheong K."/>
            <person name="Cui S."/>
            <person name="Der J.P."/>
            <person name="Gundlach H."/>
            <person name="Jiao Y."/>
            <person name="Hori C."/>
            <person name="Ishida J.K."/>
            <person name="Kasahara H."/>
            <person name="Kiba T."/>
            <person name="Kim M.S."/>
            <person name="Koo N."/>
            <person name="Laohavisit A."/>
            <person name="Lee Y.H."/>
            <person name="Lumba S."/>
            <person name="McCourt P."/>
            <person name="Mortimer J.C."/>
            <person name="Mutuku J.M."/>
            <person name="Nomura T."/>
            <person name="Sasaki-Sekimoto Y."/>
            <person name="Seto Y."/>
            <person name="Wang Y."/>
            <person name="Wakatake T."/>
            <person name="Sakakibara H."/>
            <person name="Demura T."/>
            <person name="Yamaguchi S."/>
            <person name="Yoneyama K."/>
            <person name="Manabe R.I."/>
            <person name="Nelson D.C."/>
            <person name="Schulman A.H."/>
            <person name="Timko M.P."/>
            <person name="dePamphilis C.W."/>
            <person name="Choi D."/>
            <person name="Shirasu K."/>
        </authorList>
    </citation>
    <scope>NUCLEOTIDE SEQUENCE [LARGE SCALE GENOMIC DNA]</scope>
    <source>
        <strain evidence="3">cv. UVA1</strain>
    </source>
</reference>
<gene>
    <name evidence="2" type="ORF">STAS_09361</name>
</gene>
<proteinExistence type="predicted"/>
<comment type="caution">
    <text evidence="2">The sequence shown here is derived from an EMBL/GenBank/DDBJ whole genome shotgun (WGS) entry which is preliminary data.</text>
</comment>
<dbReference type="EMBL" id="BKCP01004716">
    <property type="protein sequence ID" value="GER33247.1"/>
    <property type="molecule type" value="Genomic_DNA"/>
</dbReference>
<protein>
    <submittedName>
        <fullName evidence="2">DNA-directed RNA polymerase subunit beta</fullName>
    </submittedName>
</protein>
<keyword evidence="2" id="KW-0804">Transcription</keyword>
<organism evidence="2 3">
    <name type="scientific">Striga asiatica</name>
    <name type="common">Asiatic witchweed</name>
    <name type="synonym">Buchnera asiatica</name>
    <dbReference type="NCBI Taxonomy" id="4170"/>
    <lineage>
        <taxon>Eukaryota</taxon>
        <taxon>Viridiplantae</taxon>
        <taxon>Streptophyta</taxon>
        <taxon>Embryophyta</taxon>
        <taxon>Tracheophyta</taxon>
        <taxon>Spermatophyta</taxon>
        <taxon>Magnoliopsida</taxon>
        <taxon>eudicotyledons</taxon>
        <taxon>Gunneridae</taxon>
        <taxon>Pentapetalae</taxon>
        <taxon>asterids</taxon>
        <taxon>lamiids</taxon>
        <taxon>Lamiales</taxon>
        <taxon>Orobanchaceae</taxon>
        <taxon>Buchnereae</taxon>
        <taxon>Striga</taxon>
    </lineage>
</organism>
<evidence type="ECO:0000256" key="1">
    <source>
        <dbReference type="SAM" id="MobiDB-lite"/>
    </source>
</evidence>
<keyword evidence="3" id="KW-1185">Reference proteome</keyword>
<evidence type="ECO:0000313" key="3">
    <source>
        <dbReference type="Proteomes" id="UP000325081"/>
    </source>
</evidence>
<name>A0A5A7PLM4_STRAF</name>